<name>A0A6H1Z9F3_9ZZZZ</name>
<proteinExistence type="predicted"/>
<dbReference type="EMBL" id="MT143974">
    <property type="protein sequence ID" value="QJA44184.1"/>
    <property type="molecule type" value="Genomic_DNA"/>
</dbReference>
<organism evidence="1">
    <name type="scientific">viral metagenome</name>
    <dbReference type="NCBI Taxonomy" id="1070528"/>
    <lineage>
        <taxon>unclassified sequences</taxon>
        <taxon>metagenomes</taxon>
        <taxon>organismal metagenomes</taxon>
    </lineage>
</organism>
<gene>
    <name evidence="4" type="ORF">MM415A00110_0061</name>
    <name evidence="2" type="ORF">MM415B00359_0014</name>
    <name evidence="1" type="ORF">TM448A00090_0016</name>
    <name evidence="3" type="ORF">TM448B00679_0008</name>
</gene>
<dbReference type="EMBL" id="MT141551">
    <property type="protein sequence ID" value="QJA66203.1"/>
    <property type="molecule type" value="Genomic_DNA"/>
</dbReference>
<sequence length="193" mass="20332">MSGPTTVDTSTLMLGLAQIRIGVSATHIATIAAALSSSDSIGSLTASKFIGNTEWYEHESGFPLRRDYAIAIRDQASIEGTFEEITPYNLALAYGIDPTGGGYADAHTGEIALGGRTSPAYVRAETVYTFPNGTNYMTIIFPRAQCKSSVEVDMQAETAAGVPVVIESTLADSAVSGGNAVWDDKPLGRILFT</sequence>
<evidence type="ECO:0000313" key="2">
    <source>
        <dbReference type="EMBL" id="QJA66203.1"/>
    </source>
</evidence>
<evidence type="ECO:0000313" key="4">
    <source>
        <dbReference type="EMBL" id="QJI04740.1"/>
    </source>
</evidence>
<evidence type="ECO:0000313" key="3">
    <source>
        <dbReference type="EMBL" id="QJH96293.1"/>
    </source>
</evidence>
<reference evidence="1" key="1">
    <citation type="submission" date="2020-03" db="EMBL/GenBank/DDBJ databases">
        <title>The deep terrestrial virosphere.</title>
        <authorList>
            <person name="Holmfeldt K."/>
            <person name="Nilsson E."/>
            <person name="Simone D."/>
            <person name="Lopez-Fernandez M."/>
            <person name="Wu X."/>
            <person name="de Brujin I."/>
            <person name="Lundin D."/>
            <person name="Andersson A."/>
            <person name="Bertilsson S."/>
            <person name="Dopson M."/>
        </authorList>
    </citation>
    <scope>NUCLEOTIDE SEQUENCE</scope>
    <source>
        <strain evidence="4">MM415A00110</strain>
        <strain evidence="2">MM415B00359</strain>
        <strain evidence="1">TM448A00090</strain>
        <strain evidence="3">TM448B00679</strain>
    </source>
</reference>
<dbReference type="EMBL" id="MT144646">
    <property type="protein sequence ID" value="QJH96293.1"/>
    <property type="molecule type" value="Genomic_DNA"/>
</dbReference>
<dbReference type="EMBL" id="MT145189">
    <property type="protein sequence ID" value="QJI04740.1"/>
    <property type="molecule type" value="Genomic_DNA"/>
</dbReference>
<dbReference type="AlphaFoldDB" id="A0A6H1Z9F3"/>
<evidence type="ECO:0000313" key="1">
    <source>
        <dbReference type="EMBL" id="QJA44184.1"/>
    </source>
</evidence>
<protein>
    <submittedName>
        <fullName evidence="1">Uncharacterized protein</fullName>
    </submittedName>
</protein>
<accession>A0A6H1Z9F3</accession>